<name>A0ABN6H2T2_9BACT</name>
<protein>
    <recommendedName>
        <fullName evidence="3">Lipoprotein</fullName>
    </recommendedName>
</protein>
<keyword evidence="2" id="KW-1185">Reference proteome</keyword>
<evidence type="ECO:0008006" key="3">
    <source>
        <dbReference type="Google" id="ProtNLM"/>
    </source>
</evidence>
<gene>
    <name evidence="1" type="ORF">HAHE_18780</name>
</gene>
<accession>A0ABN6H2T2</accession>
<evidence type="ECO:0000313" key="2">
    <source>
        <dbReference type="Proteomes" id="UP001374893"/>
    </source>
</evidence>
<dbReference type="Proteomes" id="UP001374893">
    <property type="component" value="Chromosome"/>
</dbReference>
<reference evidence="1 2" key="1">
    <citation type="submission" date="2021-06" db="EMBL/GenBank/DDBJ databases">
        <title>Complete genome of Haloferula helveola possessing various polysaccharide degrading enzymes.</title>
        <authorList>
            <person name="Takami H."/>
            <person name="Huang C."/>
            <person name="Hamasaki K."/>
        </authorList>
    </citation>
    <scope>NUCLEOTIDE SEQUENCE [LARGE SCALE GENOMIC DNA]</scope>
    <source>
        <strain evidence="1 2">CN-1</strain>
    </source>
</reference>
<dbReference type="EMBL" id="AP024702">
    <property type="protein sequence ID" value="BCX47970.1"/>
    <property type="molecule type" value="Genomic_DNA"/>
</dbReference>
<sequence length="243" mass="26617">MKFDVAPGSRGLKLPQMTPRRIPLALVLTLSLGTCALGQDLNLRTLALKKGEMPEIFVKAAKKNEIAHKLDWPARQPSEVLKVPAAGSIAMLTREVDDEGAETFKAAQQVEVPAGANGVLLLGWKAGDNTRIVALKDDFVGARFNDWLLVNSTAKPIAFRAGEDSKTLVVRPGSSETYKLDVNAERGAEVLVQVPEDGEAKTIYSTYWPVREGRRAIVLFVDDGKKIRVKRISDHLLPPKPEE</sequence>
<proteinExistence type="predicted"/>
<organism evidence="1 2">
    <name type="scientific">Haloferula helveola</name>
    <dbReference type="NCBI Taxonomy" id="490095"/>
    <lineage>
        <taxon>Bacteria</taxon>
        <taxon>Pseudomonadati</taxon>
        <taxon>Verrucomicrobiota</taxon>
        <taxon>Verrucomicrobiia</taxon>
        <taxon>Verrucomicrobiales</taxon>
        <taxon>Verrucomicrobiaceae</taxon>
        <taxon>Haloferula</taxon>
    </lineage>
</organism>
<evidence type="ECO:0000313" key="1">
    <source>
        <dbReference type="EMBL" id="BCX47970.1"/>
    </source>
</evidence>